<dbReference type="EMBL" id="BRYB01002269">
    <property type="protein sequence ID" value="GMI42211.1"/>
    <property type="molecule type" value="Genomic_DNA"/>
</dbReference>
<keyword evidence="1" id="KW-0175">Coiled coil</keyword>
<keyword evidence="2" id="KW-0732">Signal</keyword>
<evidence type="ECO:0000313" key="4">
    <source>
        <dbReference type="Proteomes" id="UP001165060"/>
    </source>
</evidence>
<reference evidence="3 4" key="1">
    <citation type="journal article" date="2023" name="Commun. Biol.">
        <title>Genome analysis of Parmales, the sister group of diatoms, reveals the evolutionary specialization of diatoms from phago-mixotrophs to photoautotrophs.</title>
        <authorList>
            <person name="Ban H."/>
            <person name="Sato S."/>
            <person name="Yoshikawa S."/>
            <person name="Yamada K."/>
            <person name="Nakamura Y."/>
            <person name="Ichinomiya M."/>
            <person name="Sato N."/>
            <person name="Blanc-Mathieu R."/>
            <person name="Endo H."/>
            <person name="Kuwata A."/>
            <person name="Ogata H."/>
        </authorList>
    </citation>
    <scope>NUCLEOTIDE SEQUENCE [LARGE SCALE GENOMIC DNA]</scope>
</reference>
<dbReference type="InterPro" id="IPR036533">
    <property type="entry name" value="BAG_dom_sf"/>
</dbReference>
<evidence type="ECO:0000256" key="2">
    <source>
        <dbReference type="SAM" id="SignalP"/>
    </source>
</evidence>
<proteinExistence type="predicted"/>
<organism evidence="3 4">
    <name type="scientific">Tetraparma gracilis</name>
    <dbReference type="NCBI Taxonomy" id="2962635"/>
    <lineage>
        <taxon>Eukaryota</taxon>
        <taxon>Sar</taxon>
        <taxon>Stramenopiles</taxon>
        <taxon>Ochrophyta</taxon>
        <taxon>Bolidophyceae</taxon>
        <taxon>Parmales</taxon>
        <taxon>Triparmaceae</taxon>
        <taxon>Tetraparma</taxon>
    </lineage>
</organism>
<dbReference type="Gene3D" id="1.20.58.120">
    <property type="entry name" value="BAG domain"/>
    <property type="match status" value="1"/>
</dbReference>
<sequence length="176" mass="19246">MTLPSTRTLLLSSVTVASLYVVHSRIIASFGSYGRLGMFVWEGDSLTAEERAASDALNEAEKKLKELAKTLGDVEVEMEVAKMDGLDGGEARGIVVSPFNASIVKRLAEVSDLLDKTAAKLDTVATEDDAYRRRRKRLAQDANGLMARADEAIDVVSRAKRLERDTKDRAREQASS</sequence>
<keyword evidence="4" id="KW-1185">Reference proteome</keyword>
<evidence type="ECO:0000313" key="3">
    <source>
        <dbReference type="EMBL" id="GMI42211.1"/>
    </source>
</evidence>
<feature type="chain" id="PRO_5045793455" evidence="2">
    <location>
        <begin position="25"/>
        <end position="176"/>
    </location>
</feature>
<accession>A0ABQ6N7H4</accession>
<dbReference type="Proteomes" id="UP001165060">
    <property type="component" value="Unassembled WGS sequence"/>
</dbReference>
<gene>
    <name evidence="3" type="ORF">TeGR_g6486</name>
</gene>
<evidence type="ECO:0000256" key="1">
    <source>
        <dbReference type="SAM" id="Coils"/>
    </source>
</evidence>
<feature type="signal peptide" evidence="2">
    <location>
        <begin position="1"/>
        <end position="24"/>
    </location>
</feature>
<feature type="coiled-coil region" evidence="1">
    <location>
        <begin position="46"/>
        <end position="77"/>
    </location>
</feature>
<protein>
    <submittedName>
        <fullName evidence="3">Uncharacterized protein</fullName>
    </submittedName>
</protein>
<name>A0ABQ6N7H4_9STRA</name>
<comment type="caution">
    <text evidence="3">The sequence shown here is derived from an EMBL/GenBank/DDBJ whole genome shotgun (WGS) entry which is preliminary data.</text>
</comment>